<dbReference type="NCBIfam" id="NF037995">
    <property type="entry name" value="TRAP_S1"/>
    <property type="match status" value="1"/>
</dbReference>
<protein>
    <submittedName>
        <fullName evidence="3">TRAP transporter substrate-binding protein</fullName>
    </submittedName>
</protein>
<dbReference type="Gene3D" id="3.40.190.170">
    <property type="entry name" value="Bacterial extracellular solute-binding protein, family 7"/>
    <property type="match status" value="1"/>
</dbReference>
<dbReference type="PROSITE" id="PS51257">
    <property type="entry name" value="PROKAR_LIPOPROTEIN"/>
    <property type="match status" value="1"/>
</dbReference>
<dbReference type="Proteomes" id="UP001198182">
    <property type="component" value="Unassembled WGS sequence"/>
</dbReference>
<comment type="caution">
    <text evidence="3">The sequence shown here is derived from an EMBL/GenBank/DDBJ whole genome shotgun (WGS) entry which is preliminary data.</text>
</comment>
<proteinExistence type="predicted"/>
<feature type="chain" id="PRO_5042161848" evidence="2">
    <location>
        <begin position="23"/>
        <end position="381"/>
    </location>
</feature>
<keyword evidence="1 2" id="KW-0732">Signal</keyword>
<dbReference type="AlphaFoldDB" id="A0AAE3EBY3"/>
<dbReference type="RefSeq" id="WP_308453702.1">
    <property type="nucleotide sequence ID" value="NZ_JAJEQR010000023.1"/>
</dbReference>
<dbReference type="PANTHER" id="PTHR33376:SF4">
    <property type="entry name" value="SIALIC ACID-BINDING PERIPLASMIC PROTEIN SIAP"/>
    <property type="match status" value="1"/>
</dbReference>
<dbReference type="PANTHER" id="PTHR33376">
    <property type="match status" value="1"/>
</dbReference>
<dbReference type="InterPro" id="IPR018389">
    <property type="entry name" value="DctP_fam"/>
</dbReference>
<keyword evidence="4" id="KW-1185">Reference proteome</keyword>
<reference evidence="3" key="1">
    <citation type="submission" date="2021-10" db="EMBL/GenBank/DDBJ databases">
        <title>Anaerobic single-cell dispensing facilitates the cultivation of human gut bacteria.</title>
        <authorList>
            <person name="Afrizal A."/>
        </authorList>
    </citation>
    <scope>NUCLEOTIDE SEQUENCE</scope>
    <source>
        <strain evidence="3">CLA-AA-H215</strain>
    </source>
</reference>
<name>A0AAE3EBY3_9FIRM</name>
<gene>
    <name evidence="3" type="ORF">LKD81_09280</name>
</gene>
<evidence type="ECO:0000256" key="1">
    <source>
        <dbReference type="ARBA" id="ARBA00022729"/>
    </source>
</evidence>
<evidence type="ECO:0000313" key="3">
    <source>
        <dbReference type="EMBL" id="MCC2231181.1"/>
    </source>
</evidence>
<dbReference type="CDD" id="cd13603">
    <property type="entry name" value="PBP2_TRAP_Siap_TeaA_like"/>
    <property type="match status" value="1"/>
</dbReference>
<dbReference type="GO" id="GO:0055085">
    <property type="term" value="P:transmembrane transport"/>
    <property type="evidence" value="ECO:0007669"/>
    <property type="project" value="InterPro"/>
</dbReference>
<accession>A0AAE3EBY3</accession>
<feature type="signal peptide" evidence="2">
    <location>
        <begin position="1"/>
        <end position="22"/>
    </location>
</feature>
<sequence>MKKKVISMMMAGAMVVSMTACGGSDSGSTTAAAGSSAAAETTVAAADTTAAAADSSEAKNDADAYTNLEPVELILADSAAKGAAGSEFDLLLSEKVGEITGGKLTIDAHVNGDLGNDTDILRQMQSGDIDMVGSQVAPIVSFVPEIAIFDLPMVFATVDGDTIDQVLNGDSDTHKALNTAFENAGFHLLGFLQNATFRLTTSNSNLEKLEDFKGLQIRTMENSNHMAFWTAIGAEPTPLAWAEVYFALQSGTITAEENAADTIVGANLNEVQKYLAETNHILYVNQISINKDSWDALDPAYQAALEQAVTEAIAEMREKLVTIDSDNKQLLQNNGMTLITYDKSFYEEVLAIDGVKELYSQIDTDTNGLASTLQKELGVNQ</sequence>
<dbReference type="Pfam" id="PF03480">
    <property type="entry name" value="DctP"/>
    <property type="match status" value="1"/>
</dbReference>
<dbReference type="SUPFAM" id="SSF53850">
    <property type="entry name" value="Periplasmic binding protein-like II"/>
    <property type="match status" value="1"/>
</dbReference>
<dbReference type="InterPro" id="IPR038404">
    <property type="entry name" value="TRAP_DctP_sf"/>
</dbReference>
<organism evidence="3 4">
    <name type="scientific">Hominifimenecus microfluidus</name>
    <dbReference type="NCBI Taxonomy" id="2885348"/>
    <lineage>
        <taxon>Bacteria</taxon>
        <taxon>Bacillati</taxon>
        <taxon>Bacillota</taxon>
        <taxon>Clostridia</taxon>
        <taxon>Lachnospirales</taxon>
        <taxon>Lachnospiraceae</taxon>
        <taxon>Hominifimenecus</taxon>
    </lineage>
</organism>
<evidence type="ECO:0000313" key="4">
    <source>
        <dbReference type="Proteomes" id="UP001198182"/>
    </source>
</evidence>
<dbReference type="EMBL" id="JAJEQR010000023">
    <property type="protein sequence ID" value="MCC2231181.1"/>
    <property type="molecule type" value="Genomic_DNA"/>
</dbReference>
<evidence type="ECO:0000256" key="2">
    <source>
        <dbReference type="SAM" id="SignalP"/>
    </source>
</evidence>